<sequence length="63" mass="6437">MSATIRRLAAASATALAACLLTGGVATAEPIWVLPGVDLGPLLEPTVQLPTQLLAPIYDVLNP</sequence>
<evidence type="ECO:0000256" key="1">
    <source>
        <dbReference type="SAM" id="SignalP"/>
    </source>
</evidence>
<feature type="chain" id="PRO_5024377496" description="Secreted protein" evidence="1">
    <location>
        <begin position="29"/>
        <end position="63"/>
    </location>
</feature>
<protein>
    <recommendedName>
        <fullName evidence="4">Secreted protein</fullName>
    </recommendedName>
</protein>
<name>A0A5M7BSB7_SACHI</name>
<comment type="caution">
    <text evidence="2">The sequence shown here is derived from an EMBL/GenBank/DDBJ whole genome shotgun (WGS) entry which is preliminary data.</text>
</comment>
<dbReference type="AlphaFoldDB" id="A0A5M7BSB7"/>
<accession>A0A5M7BSB7</accession>
<dbReference type="OrthoDB" id="3637992at2"/>
<dbReference type="RefSeq" id="WP_150068296.1">
    <property type="nucleotide sequence ID" value="NZ_JBEPDJ010000001.1"/>
</dbReference>
<dbReference type="EMBL" id="VWPH01000009">
    <property type="protein sequence ID" value="KAA5831087.1"/>
    <property type="molecule type" value="Genomic_DNA"/>
</dbReference>
<evidence type="ECO:0000313" key="2">
    <source>
        <dbReference type="EMBL" id="KAA5831087.1"/>
    </source>
</evidence>
<keyword evidence="3" id="KW-1185">Reference proteome</keyword>
<keyword evidence="1" id="KW-0732">Signal</keyword>
<feature type="signal peptide" evidence="1">
    <location>
        <begin position="1"/>
        <end position="28"/>
    </location>
</feature>
<reference evidence="2 3" key="1">
    <citation type="submission" date="2019-09" db="EMBL/GenBank/DDBJ databases">
        <title>Draft genome sequence of the thermophilic Saccharopolyspora hirsuta VKM Ac-666T.</title>
        <authorList>
            <person name="Lobastova T.G."/>
            <person name="Fokina V."/>
            <person name="Bragin E.Y."/>
            <person name="Shtratnikova V.Y."/>
            <person name="Starodumova I.P."/>
            <person name="Tarlachkov S.V."/>
            <person name="Donova M.V."/>
        </authorList>
    </citation>
    <scope>NUCLEOTIDE SEQUENCE [LARGE SCALE GENOMIC DNA]</scope>
    <source>
        <strain evidence="2 3">VKM Ac-666</strain>
    </source>
</reference>
<dbReference type="PROSITE" id="PS51257">
    <property type="entry name" value="PROKAR_LIPOPROTEIN"/>
    <property type="match status" value="1"/>
</dbReference>
<organism evidence="2 3">
    <name type="scientific">Saccharopolyspora hirsuta</name>
    <dbReference type="NCBI Taxonomy" id="1837"/>
    <lineage>
        <taxon>Bacteria</taxon>
        <taxon>Bacillati</taxon>
        <taxon>Actinomycetota</taxon>
        <taxon>Actinomycetes</taxon>
        <taxon>Pseudonocardiales</taxon>
        <taxon>Pseudonocardiaceae</taxon>
        <taxon>Saccharopolyspora</taxon>
    </lineage>
</organism>
<evidence type="ECO:0008006" key="4">
    <source>
        <dbReference type="Google" id="ProtNLM"/>
    </source>
</evidence>
<proteinExistence type="predicted"/>
<gene>
    <name evidence="2" type="ORF">F1721_20160</name>
</gene>
<dbReference type="Proteomes" id="UP000323946">
    <property type="component" value="Unassembled WGS sequence"/>
</dbReference>
<evidence type="ECO:0000313" key="3">
    <source>
        <dbReference type="Proteomes" id="UP000323946"/>
    </source>
</evidence>